<dbReference type="PANTHER" id="PTHR12416">
    <property type="entry name" value="RRNA-PROCESSING PROTEIN UTP23 HOMOLOG"/>
    <property type="match status" value="1"/>
</dbReference>
<dbReference type="AlphaFoldDB" id="A0AAJ6VZ56"/>
<name>A0AAJ6VZ56_9ACAR</name>
<dbReference type="RefSeq" id="XP_003745606.1">
    <property type="nucleotide sequence ID" value="XM_003745558.1"/>
</dbReference>
<keyword evidence="2" id="KW-0690">Ribosome biogenesis</keyword>
<feature type="region of interest" description="Disordered" evidence="8">
    <location>
        <begin position="198"/>
        <end position="228"/>
    </location>
</feature>
<dbReference type="Pfam" id="PF04900">
    <property type="entry name" value="Fcf1"/>
    <property type="match status" value="1"/>
</dbReference>
<dbReference type="InterPro" id="IPR029060">
    <property type="entry name" value="PIN-like_dom_sf"/>
</dbReference>
<dbReference type="Gene3D" id="3.40.50.1010">
    <property type="entry name" value="5'-nuclease"/>
    <property type="match status" value="1"/>
</dbReference>
<dbReference type="GO" id="GO:0006364">
    <property type="term" value="P:rRNA processing"/>
    <property type="evidence" value="ECO:0007669"/>
    <property type="project" value="UniProtKB-KW"/>
</dbReference>
<dbReference type="FunFam" id="3.40.50.1010:FF:000006">
    <property type="entry name" value="rRNA-processing protein UTP23 homolog"/>
    <property type="match status" value="1"/>
</dbReference>
<evidence type="ECO:0000256" key="8">
    <source>
        <dbReference type="SAM" id="MobiDB-lite"/>
    </source>
</evidence>
<dbReference type="GO" id="GO:0032040">
    <property type="term" value="C:small-subunit processome"/>
    <property type="evidence" value="ECO:0007669"/>
    <property type="project" value="InterPro"/>
</dbReference>
<dbReference type="CDD" id="cd09866">
    <property type="entry name" value="PIN_Fcf1-Utp23-H"/>
    <property type="match status" value="1"/>
</dbReference>
<evidence type="ECO:0000256" key="4">
    <source>
        <dbReference type="ARBA" id="ARBA00023242"/>
    </source>
</evidence>
<sequence length="250" mass="28244">MRINRNKRAQKNLAFYLRHFQLGERQRYFVLVDGTFCQAALKHRVNIKEQIDKYFRCDVTLCTTACAVLETQKLTILHGALQILKHYKVEKCAHSKPVAASQCLLEKVRDGNPGNYFVATQDSELAAEVHKLVGVPRLKLYNAITLEDPSEASTQHVQKISRAATDLTGEQRKTIALLKKKMNIEETGPKVKRLKKKLKGPNPLSCLPKKKKGIHGKNEEPASTQLSRAARRKARLKKLKNILEVPGNST</sequence>
<dbReference type="KEGG" id="goe:100897783"/>
<evidence type="ECO:0000256" key="7">
    <source>
        <dbReference type="ARBA" id="ARBA00071400"/>
    </source>
</evidence>
<accession>A0AAJ6VZ56</accession>
<evidence type="ECO:0000256" key="6">
    <source>
        <dbReference type="ARBA" id="ARBA00038503"/>
    </source>
</evidence>
<evidence type="ECO:0000256" key="2">
    <source>
        <dbReference type="ARBA" id="ARBA00022517"/>
    </source>
</evidence>
<evidence type="ECO:0000313" key="10">
    <source>
        <dbReference type="RefSeq" id="XP_003745606.1"/>
    </source>
</evidence>
<reference evidence="10" key="1">
    <citation type="submission" date="2025-08" db="UniProtKB">
        <authorList>
            <consortium name="RefSeq"/>
        </authorList>
    </citation>
    <scope>IDENTIFICATION</scope>
</reference>
<keyword evidence="9" id="KW-1185">Reference proteome</keyword>
<gene>
    <name evidence="10" type="primary">LOC100897783</name>
</gene>
<organism evidence="9 10">
    <name type="scientific">Galendromus occidentalis</name>
    <name type="common">western predatory mite</name>
    <dbReference type="NCBI Taxonomy" id="34638"/>
    <lineage>
        <taxon>Eukaryota</taxon>
        <taxon>Metazoa</taxon>
        <taxon>Ecdysozoa</taxon>
        <taxon>Arthropoda</taxon>
        <taxon>Chelicerata</taxon>
        <taxon>Arachnida</taxon>
        <taxon>Acari</taxon>
        <taxon>Parasitiformes</taxon>
        <taxon>Mesostigmata</taxon>
        <taxon>Gamasina</taxon>
        <taxon>Phytoseioidea</taxon>
        <taxon>Phytoseiidae</taxon>
        <taxon>Typhlodrominae</taxon>
        <taxon>Galendromus</taxon>
    </lineage>
</organism>
<comment type="similarity">
    <text evidence="6">Belongs to the UTP23/FCF1 family. UTP23 subfamily.</text>
</comment>
<evidence type="ECO:0000256" key="5">
    <source>
        <dbReference type="ARBA" id="ARBA00037300"/>
    </source>
</evidence>
<evidence type="ECO:0000313" key="9">
    <source>
        <dbReference type="Proteomes" id="UP000694867"/>
    </source>
</evidence>
<proteinExistence type="inferred from homology"/>
<dbReference type="GeneID" id="100897783"/>
<dbReference type="Proteomes" id="UP000694867">
    <property type="component" value="Unplaced"/>
</dbReference>
<protein>
    <recommendedName>
        <fullName evidence="7">rRNA-processing protein UTP23 homolog</fullName>
    </recommendedName>
</protein>
<comment type="subcellular location">
    <subcellularLocation>
        <location evidence="1">Nucleus</location>
        <location evidence="1">Nucleolus</location>
    </subcellularLocation>
</comment>
<dbReference type="SUPFAM" id="SSF88723">
    <property type="entry name" value="PIN domain-like"/>
    <property type="match status" value="1"/>
</dbReference>
<keyword evidence="3" id="KW-0698">rRNA processing</keyword>
<keyword evidence="4" id="KW-0539">Nucleus</keyword>
<evidence type="ECO:0000256" key="1">
    <source>
        <dbReference type="ARBA" id="ARBA00004604"/>
    </source>
</evidence>
<evidence type="ECO:0000256" key="3">
    <source>
        <dbReference type="ARBA" id="ARBA00022552"/>
    </source>
</evidence>
<dbReference type="InterPro" id="IPR006984">
    <property type="entry name" value="Fcf1/UTP23"/>
</dbReference>
<comment type="function">
    <text evidence="5">Involved in rRNA-processing and ribosome biogenesis.</text>
</comment>